<evidence type="ECO:0000313" key="5">
    <source>
        <dbReference type="EMBL" id="KAJ6222856.1"/>
    </source>
</evidence>
<dbReference type="Gene3D" id="2.60.120.620">
    <property type="entry name" value="q2cbj1_9rhob like domain"/>
    <property type="match status" value="1"/>
</dbReference>
<dbReference type="GO" id="GO:0046872">
    <property type="term" value="F:metal ion binding"/>
    <property type="evidence" value="ECO:0007669"/>
    <property type="project" value="UniProtKB-KW"/>
</dbReference>
<dbReference type="Proteomes" id="UP001142055">
    <property type="component" value="Chromosome 1"/>
</dbReference>
<accession>A0A9Q0MBH1</accession>
<dbReference type="SUPFAM" id="SSF51197">
    <property type="entry name" value="Clavaminate synthase-like"/>
    <property type="match status" value="1"/>
</dbReference>
<proteinExistence type="inferred from homology"/>
<name>A0A9Q0MBH1_BLOTA</name>
<organism evidence="5 6">
    <name type="scientific">Blomia tropicalis</name>
    <name type="common">Mite</name>
    <dbReference type="NCBI Taxonomy" id="40697"/>
    <lineage>
        <taxon>Eukaryota</taxon>
        <taxon>Metazoa</taxon>
        <taxon>Ecdysozoa</taxon>
        <taxon>Arthropoda</taxon>
        <taxon>Chelicerata</taxon>
        <taxon>Arachnida</taxon>
        <taxon>Acari</taxon>
        <taxon>Acariformes</taxon>
        <taxon>Sarcoptiformes</taxon>
        <taxon>Astigmata</taxon>
        <taxon>Glycyphagoidea</taxon>
        <taxon>Echimyopodidae</taxon>
        <taxon>Blomia</taxon>
    </lineage>
</organism>
<protein>
    <submittedName>
        <fullName evidence="5">Uncharacterized protein</fullName>
    </submittedName>
</protein>
<keyword evidence="6" id="KW-1185">Reference proteome</keyword>
<evidence type="ECO:0000256" key="4">
    <source>
        <dbReference type="ARBA" id="ARBA00038356"/>
    </source>
</evidence>
<dbReference type="PANTHER" id="PTHR20883:SF15">
    <property type="entry name" value="PHYTANOYL-COA DIOXYGENASE DOMAIN-CONTAINING PROTEIN 1"/>
    <property type="match status" value="1"/>
</dbReference>
<reference evidence="5" key="1">
    <citation type="submission" date="2022-12" db="EMBL/GenBank/DDBJ databases">
        <title>Genome assemblies of Blomia tropicalis.</title>
        <authorList>
            <person name="Cui Y."/>
        </authorList>
    </citation>
    <scope>NUCLEOTIDE SEQUENCE</scope>
    <source>
        <tissue evidence="5">Adult mites</tissue>
    </source>
</reference>
<gene>
    <name evidence="5" type="ORF">RDWZM_001401</name>
</gene>
<dbReference type="InterPro" id="IPR008775">
    <property type="entry name" value="Phytyl_CoA_dOase-like"/>
</dbReference>
<evidence type="ECO:0000256" key="3">
    <source>
        <dbReference type="ARBA" id="ARBA00023004"/>
    </source>
</evidence>
<dbReference type="AlphaFoldDB" id="A0A9Q0MBH1"/>
<evidence type="ECO:0000313" key="6">
    <source>
        <dbReference type="Proteomes" id="UP001142055"/>
    </source>
</evidence>
<dbReference type="PANTHER" id="PTHR20883">
    <property type="entry name" value="PHYTANOYL-COA DIOXYGENASE DOMAIN CONTAINING 1"/>
    <property type="match status" value="1"/>
</dbReference>
<evidence type="ECO:0000256" key="2">
    <source>
        <dbReference type="ARBA" id="ARBA00022723"/>
    </source>
</evidence>
<dbReference type="EMBL" id="JAPWDV010000001">
    <property type="protein sequence ID" value="KAJ6222856.1"/>
    <property type="molecule type" value="Genomic_DNA"/>
</dbReference>
<comment type="caution">
    <text evidence="5">The sequence shown here is derived from an EMBL/GenBank/DDBJ whole genome shotgun (WGS) entry which is preliminary data.</text>
</comment>
<keyword evidence="3" id="KW-0408">Iron</keyword>
<keyword evidence="2" id="KW-0479">Metal-binding</keyword>
<comment type="cofactor">
    <cofactor evidence="1">
        <name>Fe cation</name>
        <dbReference type="ChEBI" id="CHEBI:24875"/>
    </cofactor>
</comment>
<sequence length="296" mass="34092">MNMFESSLIKQQFNDDGFAIIQNFFDRSIIDELKIETEKLVSQFENDEKSGLYIFTAGTEMKSDQYFLESGDKIRYFLEKDAFDYDGNLVVNIKHSLNKIGHALHWLNPVFRRFTFNEKFKQLAMTLGLKDPVIVQSMIIFKNPKIGGEVVEHQDASYLHTFPKPNGSVIGFWIPFEDATEQNGCLEFIPGSHQTIPLPSRWIRSKNPINGSTQMKHTNPDVKYVGQFIPAPAKSGSCVVIDGMVVHRSAPNHSDLPRPIYTFHMFDRAKFDDSRWDENNWLQPTDELPFPSLYDN</sequence>
<dbReference type="OMA" id="DKQLHFF"/>
<comment type="similarity">
    <text evidence="4">Belongs to the PhyH family. PHYHD1 subfamily.</text>
</comment>
<dbReference type="Pfam" id="PF05721">
    <property type="entry name" value="PhyH"/>
    <property type="match status" value="1"/>
</dbReference>
<evidence type="ECO:0000256" key="1">
    <source>
        <dbReference type="ARBA" id="ARBA00001962"/>
    </source>
</evidence>